<dbReference type="GO" id="GO:0016829">
    <property type="term" value="F:lyase activity"/>
    <property type="evidence" value="ECO:0007669"/>
    <property type="project" value="UniProtKB-KW"/>
</dbReference>
<dbReference type="SUPFAM" id="SSF143081">
    <property type="entry name" value="BB1717-like"/>
    <property type="match status" value="1"/>
</dbReference>
<dbReference type="PANTHER" id="PTHR13604">
    <property type="entry name" value="DC12-RELATED"/>
    <property type="match status" value="1"/>
</dbReference>
<keyword evidence="3" id="KW-0227">DNA damage</keyword>
<comment type="similarity">
    <text evidence="1 8">Belongs to the SOS response-associated peptidase family.</text>
</comment>
<evidence type="ECO:0000256" key="6">
    <source>
        <dbReference type="ARBA" id="ARBA00023125"/>
    </source>
</evidence>
<dbReference type="EC" id="3.4.-.-" evidence="8"/>
<dbReference type="EMBL" id="MCRJ01000069">
    <property type="protein sequence ID" value="ODN69896.1"/>
    <property type="molecule type" value="Genomic_DNA"/>
</dbReference>
<sequence length="266" mass="29499">MTITLPDDVAAALVRYVAGLDAPPLVEDAAVDLVRAQLVAAGYLAPRPRASDVCNLYSLTKGQQAILEFTRTMRDRTGNLPPMPGIYPDYAAPIVRTGEDGERELVMARWGMPSPTFALKGKNRDPGITNIRNTTSPHWRRWLKPDHRCLVPFTSFSENAPKTHKPVWFAGGEDRPLMVFAGLWTEWTSVRKVKEGEVTADVYGFLTTEPNAVVAPVHPKAMPVILTTAEEMDVWMRADWREAKALQRPLPDDAIEIVASGQNVDI</sequence>
<dbReference type="GO" id="GO:0003697">
    <property type="term" value="F:single-stranded DNA binding"/>
    <property type="evidence" value="ECO:0007669"/>
    <property type="project" value="InterPro"/>
</dbReference>
<organism evidence="9 10">
    <name type="scientific">Methylobrevis pamukkalensis</name>
    <dbReference type="NCBI Taxonomy" id="1439726"/>
    <lineage>
        <taxon>Bacteria</taxon>
        <taxon>Pseudomonadati</taxon>
        <taxon>Pseudomonadota</taxon>
        <taxon>Alphaproteobacteria</taxon>
        <taxon>Hyphomicrobiales</taxon>
        <taxon>Pleomorphomonadaceae</taxon>
        <taxon>Methylobrevis</taxon>
    </lineage>
</organism>
<evidence type="ECO:0000256" key="3">
    <source>
        <dbReference type="ARBA" id="ARBA00022763"/>
    </source>
</evidence>
<gene>
    <name evidence="9" type="ORF">A6302_02778</name>
</gene>
<evidence type="ECO:0000256" key="5">
    <source>
        <dbReference type="ARBA" id="ARBA00023124"/>
    </source>
</evidence>
<dbReference type="InterPro" id="IPR036590">
    <property type="entry name" value="SRAP-like"/>
</dbReference>
<evidence type="ECO:0000256" key="7">
    <source>
        <dbReference type="ARBA" id="ARBA00023239"/>
    </source>
</evidence>
<accession>A0A1E3H271</accession>
<name>A0A1E3H271_9HYPH</name>
<dbReference type="PATRIC" id="fig|1439726.3.peg.2931"/>
<dbReference type="PANTHER" id="PTHR13604:SF0">
    <property type="entry name" value="ABASIC SITE PROCESSING PROTEIN HMCES"/>
    <property type="match status" value="1"/>
</dbReference>
<reference evidence="9 10" key="1">
    <citation type="submission" date="2016-07" db="EMBL/GenBank/DDBJ databases">
        <title>Draft Genome Sequence of Methylobrevis pamukkalensis PK2.</title>
        <authorList>
            <person name="Vasilenko O.V."/>
            <person name="Doronina N.V."/>
            <person name="Shmareva M.N."/>
            <person name="Tarlachkov S.V."/>
            <person name="Mustakhimov I."/>
            <person name="Trotsenko Y.A."/>
        </authorList>
    </citation>
    <scope>NUCLEOTIDE SEQUENCE [LARGE SCALE GENOMIC DNA]</scope>
    <source>
        <strain evidence="9 10">PK2</strain>
    </source>
</reference>
<keyword evidence="4 8" id="KW-0378">Hydrolase</keyword>
<dbReference type="Proteomes" id="UP000094622">
    <property type="component" value="Unassembled WGS sequence"/>
</dbReference>
<dbReference type="OrthoDB" id="9782620at2"/>
<keyword evidence="5" id="KW-0190">Covalent protein-DNA linkage</keyword>
<evidence type="ECO:0000256" key="1">
    <source>
        <dbReference type="ARBA" id="ARBA00008136"/>
    </source>
</evidence>
<evidence type="ECO:0000256" key="2">
    <source>
        <dbReference type="ARBA" id="ARBA00022670"/>
    </source>
</evidence>
<dbReference type="Gene3D" id="3.90.1680.10">
    <property type="entry name" value="SOS response associated peptidase-like"/>
    <property type="match status" value="1"/>
</dbReference>
<keyword evidence="6" id="KW-0238">DNA-binding</keyword>
<evidence type="ECO:0000313" key="9">
    <source>
        <dbReference type="EMBL" id="ODN69896.1"/>
    </source>
</evidence>
<keyword evidence="7" id="KW-0456">Lyase</keyword>
<dbReference type="AlphaFoldDB" id="A0A1E3H271"/>
<comment type="caution">
    <text evidence="9">The sequence shown here is derived from an EMBL/GenBank/DDBJ whole genome shotgun (WGS) entry which is preliminary data.</text>
</comment>
<keyword evidence="2 8" id="KW-0645">Protease</keyword>
<keyword evidence="10" id="KW-1185">Reference proteome</keyword>
<evidence type="ECO:0000256" key="8">
    <source>
        <dbReference type="RuleBase" id="RU364100"/>
    </source>
</evidence>
<proteinExistence type="inferred from homology"/>
<dbReference type="GO" id="GO:0006508">
    <property type="term" value="P:proteolysis"/>
    <property type="evidence" value="ECO:0007669"/>
    <property type="project" value="UniProtKB-KW"/>
</dbReference>
<dbReference type="Pfam" id="PF02586">
    <property type="entry name" value="SRAP"/>
    <property type="match status" value="1"/>
</dbReference>
<dbReference type="InterPro" id="IPR003738">
    <property type="entry name" value="SRAP"/>
</dbReference>
<dbReference type="GO" id="GO:0106300">
    <property type="term" value="P:protein-DNA covalent cross-linking repair"/>
    <property type="evidence" value="ECO:0007669"/>
    <property type="project" value="InterPro"/>
</dbReference>
<protein>
    <recommendedName>
        <fullName evidence="8">Abasic site processing protein</fullName>
        <ecNumber evidence="8">3.4.-.-</ecNumber>
    </recommendedName>
</protein>
<dbReference type="GO" id="GO:0008233">
    <property type="term" value="F:peptidase activity"/>
    <property type="evidence" value="ECO:0007669"/>
    <property type="project" value="UniProtKB-KW"/>
</dbReference>
<evidence type="ECO:0000256" key="4">
    <source>
        <dbReference type="ARBA" id="ARBA00022801"/>
    </source>
</evidence>
<evidence type="ECO:0000313" key="10">
    <source>
        <dbReference type="Proteomes" id="UP000094622"/>
    </source>
</evidence>